<dbReference type="Proteomes" id="UP000008237">
    <property type="component" value="Unassembled WGS sequence"/>
</dbReference>
<keyword evidence="5" id="KW-0131">Cell cycle</keyword>
<protein>
    <recommendedName>
        <fullName evidence="2">Protein aurora borealis</fullName>
    </recommendedName>
</protein>
<dbReference type="GO" id="GO:0007088">
    <property type="term" value="P:regulation of mitotic nuclear division"/>
    <property type="evidence" value="ECO:0007669"/>
    <property type="project" value="TreeGrafter"/>
</dbReference>
<accession>E2C9Z4</accession>
<evidence type="ECO:0000256" key="3">
    <source>
        <dbReference type="ARBA" id="ARBA00022618"/>
    </source>
</evidence>
<gene>
    <name evidence="6" type="ORF">EAI_01605</name>
</gene>
<dbReference type="GO" id="GO:0019901">
    <property type="term" value="F:protein kinase binding"/>
    <property type="evidence" value="ECO:0007669"/>
    <property type="project" value="TreeGrafter"/>
</dbReference>
<dbReference type="OrthoDB" id="10020858at2759"/>
<name>E2C9Z4_HARSA</name>
<dbReference type="STRING" id="610380.E2C9Z4"/>
<evidence type="ECO:0000256" key="4">
    <source>
        <dbReference type="ARBA" id="ARBA00022776"/>
    </source>
</evidence>
<evidence type="ECO:0000313" key="6">
    <source>
        <dbReference type="EMBL" id="EFN75231.1"/>
    </source>
</evidence>
<dbReference type="AlphaFoldDB" id="E2C9Z4"/>
<evidence type="ECO:0000313" key="7">
    <source>
        <dbReference type="Proteomes" id="UP000008237"/>
    </source>
</evidence>
<dbReference type="InterPro" id="IPR023252">
    <property type="entry name" value="Aurora_borealis_protein"/>
</dbReference>
<keyword evidence="4" id="KW-0498">Mitosis</keyword>
<comment type="similarity">
    <text evidence="1">Belongs to the BORA family.</text>
</comment>
<sequence length="225" mass="26064">MDELRWHTPNKMRNRDSSLINSPRLHMTPVRRNEIRPKRMAYQNNAGCFTVLPSYITPPSGLTKITRKNPFEADLNSRLHMSMISPTIFAKAPDSMVQQSPGFRWSIDELAHIRPAKIEESPMQQVNSPDPEIELQAQAAIDRFFKKNQIIPSPWLHKEKINKPYSETNTPNRIMDIMNSTKEFFKSKKEAWTQTILSLPTNLPQNIEDALKSFCTFTQVDLKQL</sequence>
<evidence type="ECO:0000256" key="5">
    <source>
        <dbReference type="ARBA" id="ARBA00023306"/>
    </source>
</evidence>
<evidence type="ECO:0000256" key="2">
    <source>
        <dbReference type="ARBA" id="ARBA00020055"/>
    </source>
</evidence>
<evidence type="ECO:0000256" key="1">
    <source>
        <dbReference type="ARBA" id="ARBA00010963"/>
    </source>
</evidence>
<dbReference type="GO" id="GO:0005737">
    <property type="term" value="C:cytoplasm"/>
    <property type="evidence" value="ECO:0007669"/>
    <property type="project" value="TreeGrafter"/>
</dbReference>
<dbReference type="GO" id="GO:0005634">
    <property type="term" value="C:nucleus"/>
    <property type="evidence" value="ECO:0007669"/>
    <property type="project" value="TreeGrafter"/>
</dbReference>
<dbReference type="InParanoid" id="E2C9Z4"/>
<dbReference type="GO" id="GO:0051301">
    <property type="term" value="P:cell division"/>
    <property type="evidence" value="ECO:0007669"/>
    <property type="project" value="UniProtKB-KW"/>
</dbReference>
<reference evidence="6 7" key="1">
    <citation type="journal article" date="2010" name="Science">
        <title>Genomic comparison of the ants Camponotus floridanus and Harpegnathos saltator.</title>
        <authorList>
            <person name="Bonasio R."/>
            <person name="Zhang G."/>
            <person name="Ye C."/>
            <person name="Mutti N.S."/>
            <person name="Fang X."/>
            <person name="Qin N."/>
            <person name="Donahue G."/>
            <person name="Yang P."/>
            <person name="Li Q."/>
            <person name="Li C."/>
            <person name="Zhang P."/>
            <person name="Huang Z."/>
            <person name="Berger S.L."/>
            <person name="Reinberg D."/>
            <person name="Wang J."/>
            <person name="Liebig J."/>
        </authorList>
    </citation>
    <scope>NUCLEOTIDE SEQUENCE [LARGE SCALE GENOMIC DNA]</scope>
    <source>
        <strain evidence="6 7">R22 G/1</strain>
    </source>
</reference>
<dbReference type="PANTHER" id="PTHR14728">
    <property type="entry name" value="PROTEIN AURORA BOREALIS"/>
    <property type="match status" value="1"/>
</dbReference>
<dbReference type="PRINTS" id="PR02038">
    <property type="entry name" value="AURORABORA"/>
</dbReference>
<dbReference type="Pfam" id="PF15280">
    <property type="entry name" value="BORA_N"/>
    <property type="match status" value="1"/>
</dbReference>
<organism evidence="7">
    <name type="scientific">Harpegnathos saltator</name>
    <name type="common">Jerdon's jumping ant</name>
    <dbReference type="NCBI Taxonomy" id="610380"/>
    <lineage>
        <taxon>Eukaryota</taxon>
        <taxon>Metazoa</taxon>
        <taxon>Ecdysozoa</taxon>
        <taxon>Arthropoda</taxon>
        <taxon>Hexapoda</taxon>
        <taxon>Insecta</taxon>
        <taxon>Pterygota</taxon>
        <taxon>Neoptera</taxon>
        <taxon>Endopterygota</taxon>
        <taxon>Hymenoptera</taxon>
        <taxon>Apocrita</taxon>
        <taxon>Aculeata</taxon>
        <taxon>Formicoidea</taxon>
        <taxon>Formicidae</taxon>
        <taxon>Ponerinae</taxon>
        <taxon>Ponerini</taxon>
        <taxon>Harpegnathos</taxon>
    </lineage>
</organism>
<dbReference type="PANTHER" id="PTHR14728:SF2">
    <property type="entry name" value="PROTEIN AURORA BOREALIS"/>
    <property type="match status" value="1"/>
</dbReference>
<keyword evidence="7" id="KW-1185">Reference proteome</keyword>
<proteinExistence type="inferred from homology"/>
<dbReference type="GO" id="GO:0060236">
    <property type="term" value="P:regulation of mitotic spindle organization"/>
    <property type="evidence" value="ECO:0007669"/>
    <property type="project" value="TreeGrafter"/>
</dbReference>
<dbReference type="EMBL" id="GL453916">
    <property type="protein sequence ID" value="EFN75231.1"/>
    <property type="molecule type" value="Genomic_DNA"/>
</dbReference>
<keyword evidence="3" id="KW-0132">Cell division</keyword>